<dbReference type="eggNOG" id="COG4570">
    <property type="taxonomic scope" value="Bacteria"/>
</dbReference>
<dbReference type="Gene3D" id="3.30.1330.70">
    <property type="entry name" value="Holliday junction resolvase RusA"/>
    <property type="match status" value="1"/>
</dbReference>
<evidence type="ECO:0000313" key="1">
    <source>
        <dbReference type="EMBL" id="AEJ43769.1"/>
    </source>
</evidence>
<dbReference type="HOGENOM" id="CLU_158414_0_0_9"/>
<organism evidence="1 2">
    <name type="scientific">Alicyclobacillus acidocaldarius (strain Tc-4-1)</name>
    <name type="common">Bacillus acidocaldarius</name>
    <dbReference type="NCBI Taxonomy" id="1048834"/>
    <lineage>
        <taxon>Bacteria</taxon>
        <taxon>Bacillati</taxon>
        <taxon>Bacillota</taxon>
        <taxon>Bacilli</taxon>
        <taxon>Bacillales</taxon>
        <taxon>Alicyclobacillaceae</taxon>
        <taxon>Alicyclobacillus</taxon>
    </lineage>
</organism>
<dbReference type="InterPro" id="IPR036614">
    <property type="entry name" value="RusA-like_sf"/>
</dbReference>
<sequence>MRVLSHEAERFKRDAAWLAREWVQRTGWCVPPPGTKVVLRIWYYWSNRRRTDTNNRNKVLLDALEGVLYVDDRWVLVREMDFEIDKANPRIEIELEALSECEMSF</sequence>
<dbReference type="GO" id="GO:0006281">
    <property type="term" value="P:DNA repair"/>
    <property type="evidence" value="ECO:0007669"/>
    <property type="project" value="InterPro"/>
</dbReference>
<dbReference type="Pfam" id="PF05866">
    <property type="entry name" value="RusA"/>
    <property type="match status" value="1"/>
</dbReference>
<dbReference type="InterPro" id="IPR008822">
    <property type="entry name" value="Endonuclease_RusA-like"/>
</dbReference>
<accession>F8ICV4</accession>
<dbReference type="GO" id="GO:0006310">
    <property type="term" value="P:DNA recombination"/>
    <property type="evidence" value="ECO:0007669"/>
    <property type="project" value="InterPro"/>
</dbReference>
<dbReference type="EMBL" id="CP002902">
    <property type="protein sequence ID" value="AEJ43769.1"/>
    <property type="molecule type" value="Genomic_DNA"/>
</dbReference>
<gene>
    <name evidence="1" type="ordered locus">TC41_1852</name>
</gene>
<proteinExistence type="predicted"/>
<dbReference type="GO" id="GO:0000287">
    <property type="term" value="F:magnesium ion binding"/>
    <property type="evidence" value="ECO:0007669"/>
    <property type="project" value="InterPro"/>
</dbReference>
<dbReference type="PATRIC" id="fig|1048834.4.peg.1752"/>
<dbReference type="AlphaFoldDB" id="F8ICV4"/>
<name>F8ICV4_ALIAT</name>
<dbReference type="SUPFAM" id="SSF103084">
    <property type="entry name" value="Holliday junction resolvase RusA"/>
    <property type="match status" value="1"/>
</dbReference>
<evidence type="ECO:0000313" key="2">
    <source>
        <dbReference type="Proteomes" id="UP000000292"/>
    </source>
</evidence>
<dbReference type="Proteomes" id="UP000000292">
    <property type="component" value="Chromosome"/>
</dbReference>
<dbReference type="STRING" id="1048834.TC41_1852"/>
<protein>
    <submittedName>
        <fullName evidence="1">Endodeoxyribonuclease RusA</fullName>
    </submittedName>
</protein>
<dbReference type="KEGG" id="aad:TC41_1852"/>
<reference evidence="1 2" key="1">
    <citation type="journal article" date="2011" name="J. Bacteriol.">
        <title>Complete Genome Sequence of Alicyclobacillus acidocaldarius Strain Tc-4-1.</title>
        <authorList>
            <person name="Chen Y."/>
            <person name="He Y."/>
            <person name="Zhang B."/>
            <person name="Yang J."/>
            <person name="Li W."/>
            <person name="Dong Z."/>
            <person name="Hu S."/>
        </authorList>
    </citation>
    <scope>NUCLEOTIDE SEQUENCE [LARGE SCALE GENOMIC DNA]</scope>
    <source>
        <strain evidence="1 2">Tc-4-1</strain>
    </source>
</reference>
<reference evidence="2" key="2">
    <citation type="submission" date="2011-06" db="EMBL/GenBank/DDBJ databases">
        <title>The complete genome sequence of Alicyclobacillus acidocaldarius sp. Tc-4-1.</title>
        <authorList>
            <person name="Chen Y."/>
            <person name="He Y."/>
            <person name="Dong Z."/>
            <person name="Hu S."/>
        </authorList>
    </citation>
    <scope>NUCLEOTIDE SEQUENCE [LARGE SCALE GENOMIC DNA]</scope>
    <source>
        <strain evidence="2">Tc-4-1</strain>
    </source>
</reference>